<feature type="domain" description="ABC3 transporter permease C-terminal" evidence="8">
    <location>
        <begin position="274"/>
        <end position="399"/>
    </location>
</feature>
<keyword evidence="11" id="KW-1185">Reference proteome</keyword>
<evidence type="ECO:0000256" key="5">
    <source>
        <dbReference type="ARBA" id="ARBA00022989"/>
    </source>
</evidence>
<evidence type="ECO:0000256" key="1">
    <source>
        <dbReference type="ARBA" id="ARBA00004651"/>
    </source>
</evidence>
<dbReference type="Pfam" id="PF12704">
    <property type="entry name" value="MacB_PCD"/>
    <property type="match status" value="1"/>
</dbReference>
<evidence type="ECO:0000313" key="10">
    <source>
        <dbReference type="EMBL" id="SKC48734.1"/>
    </source>
</evidence>
<protein>
    <submittedName>
        <fullName evidence="10">Lipoprotein-releasing system permease protein</fullName>
    </submittedName>
</protein>
<gene>
    <name evidence="10" type="ORF">SAMN05660236_0943</name>
</gene>
<feature type="domain" description="MacB-like periplasmic core" evidence="9">
    <location>
        <begin position="26"/>
        <end position="240"/>
    </location>
</feature>
<feature type="transmembrane region" description="Helical" evidence="7">
    <location>
        <begin position="274"/>
        <end position="296"/>
    </location>
</feature>
<dbReference type="InterPro" id="IPR051447">
    <property type="entry name" value="Lipoprotein-release_system"/>
</dbReference>
<dbReference type="InterPro" id="IPR025857">
    <property type="entry name" value="MacB_PCD"/>
</dbReference>
<dbReference type="PANTHER" id="PTHR30489:SF0">
    <property type="entry name" value="LIPOPROTEIN-RELEASING SYSTEM TRANSMEMBRANE PROTEIN LOLE"/>
    <property type="match status" value="1"/>
</dbReference>
<evidence type="ECO:0000259" key="9">
    <source>
        <dbReference type="Pfam" id="PF12704"/>
    </source>
</evidence>
<evidence type="ECO:0000256" key="2">
    <source>
        <dbReference type="ARBA" id="ARBA00005236"/>
    </source>
</evidence>
<evidence type="ECO:0000313" key="11">
    <source>
        <dbReference type="Proteomes" id="UP000190961"/>
    </source>
</evidence>
<evidence type="ECO:0000256" key="6">
    <source>
        <dbReference type="ARBA" id="ARBA00023136"/>
    </source>
</evidence>
<feature type="transmembrane region" description="Helical" evidence="7">
    <location>
        <begin position="366"/>
        <end position="394"/>
    </location>
</feature>
<dbReference type="STRING" id="688867.SAMN05660236_0943"/>
<keyword evidence="6 7" id="KW-0472">Membrane</keyword>
<keyword evidence="5 7" id="KW-1133">Transmembrane helix</keyword>
<feature type="transmembrane region" description="Helical" evidence="7">
    <location>
        <begin position="26"/>
        <end position="45"/>
    </location>
</feature>
<dbReference type="EMBL" id="FUZU01000001">
    <property type="protein sequence ID" value="SKC48734.1"/>
    <property type="molecule type" value="Genomic_DNA"/>
</dbReference>
<organism evidence="10 11">
    <name type="scientific">Ohtaekwangia koreensis</name>
    <dbReference type="NCBI Taxonomy" id="688867"/>
    <lineage>
        <taxon>Bacteria</taxon>
        <taxon>Pseudomonadati</taxon>
        <taxon>Bacteroidota</taxon>
        <taxon>Cytophagia</taxon>
        <taxon>Cytophagales</taxon>
        <taxon>Fulvivirgaceae</taxon>
        <taxon>Ohtaekwangia</taxon>
    </lineage>
</organism>
<dbReference type="GO" id="GO:0098797">
    <property type="term" value="C:plasma membrane protein complex"/>
    <property type="evidence" value="ECO:0007669"/>
    <property type="project" value="TreeGrafter"/>
</dbReference>
<keyword evidence="4 7" id="KW-0812">Transmembrane</keyword>
<dbReference type="InterPro" id="IPR003838">
    <property type="entry name" value="ABC3_permease_C"/>
</dbReference>
<feature type="transmembrane region" description="Helical" evidence="7">
    <location>
        <begin position="326"/>
        <end position="346"/>
    </location>
</feature>
<evidence type="ECO:0000256" key="3">
    <source>
        <dbReference type="ARBA" id="ARBA00022475"/>
    </source>
</evidence>
<evidence type="ECO:0000256" key="4">
    <source>
        <dbReference type="ARBA" id="ARBA00022692"/>
    </source>
</evidence>
<evidence type="ECO:0000256" key="7">
    <source>
        <dbReference type="SAM" id="Phobius"/>
    </source>
</evidence>
<keyword evidence="10" id="KW-0449">Lipoprotein</keyword>
<proteinExistence type="inferred from homology"/>
<dbReference type="PANTHER" id="PTHR30489">
    <property type="entry name" value="LIPOPROTEIN-RELEASING SYSTEM TRANSMEMBRANE PROTEIN LOLE"/>
    <property type="match status" value="1"/>
</dbReference>
<dbReference type="Pfam" id="PF02687">
    <property type="entry name" value="FtsX"/>
    <property type="match status" value="1"/>
</dbReference>
<sequence>MNLSYFISKRISREQKQGFSSTIHKIAIFSIGIGLGAAIVSFLIMKGFQETVKNKIYSFSGHLVVTRFTMNNSTDEQPMKYGIDVYKHPDKYPNVRHVQEFSHKAGLVKTDTEVLGVVMKGVGKSFDVKSFEENLLEGKFIQFQDSGYANQVVISKIISDKLNIKTGDNIIVHFFQNPPRFRKLKVTGIYETNLSEYFDSKVIIGDIRLIQRLNDWSDSLAGGLEIFTKDVDRIDDAGMAIGQAMDFDLNIERVSDRYQQVFEWLNLLSRQVNILLGIILTVVCVNMISIVLILVMERTQMIGMLKALGGGDKLIRSIFVYQGISLILKGLMLGNAIGLGLCYLQYQFKFIKLNPHDYYMSVVPISWHWEIVGLLNLTTFLVVTVVLLVPTMVITRVSPIKAIRFD</sequence>
<comment type="similarity">
    <text evidence="2">Belongs to the ABC-4 integral membrane protein family. LolC/E subfamily.</text>
</comment>
<accession>A0A1T5JBK7</accession>
<keyword evidence="3" id="KW-1003">Cell membrane</keyword>
<dbReference type="RefSeq" id="WP_245840470.1">
    <property type="nucleotide sequence ID" value="NZ_FUZU01000001.1"/>
</dbReference>
<dbReference type="Proteomes" id="UP000190961">
    <property type="component" value="Unassembled WGS sequence"/>
</dbReference>
<reference evidence="10 11" key="1">
    <citation type="submission" date="2017-02" db="EMBL/GenBank/DDBJ databases">
        <authorList>
            <person name="Peterson S.W."/>
        </authorList>
    </citation>
    <scope>NUCLEOTIDE SEQUENCE [LARGE SCALE GENOMIC DNA]</scope>
    <source>
        <strain evidence="10 11">DSM 25262</strain>
    </source>
</reference>
<name>A0A1T5JBK7_9BACT</name>
<comment type="subcellular location">
    <subcellularLocation>
        <location evidence="1">Cell membrane</location>
        <topology evidence="1">Multi-pass membrane protein</topology>
    </subcellularLocation>
</comment>
<evidence type="ECO:0000259" key="8">
    <source>
        <dbReference type="Pfam" id="PF02687"/>
    </source>
</evidence>
<dbReference type="GO" id="GO:0044874">
    <property type="term" value="P:lipoprotein localization to outer membrane"/>
    <property type="evidence" value="ECO:0007669"/>
    <property type="project" value="TreeGrafter"/>
</dbReference>
<dbReference type="AlphaFoldDB" id="A0A1T5JBK7"/>